<dbReference type="PANTHER" id="PTHR47810">
    <property type="entry name" value="DNA LIGASE"/>
    <property type="match status" value="1"/>
</dbReference>
<dbReference type="InterPro" id="IPR010994">
    <property type="entry name" value="RuvA_2-like"/>
</dbReference>
<organism evidence="10 11">
    <name type="scientific">Pantoea ananatis (strain AJ13355)</name>
    <dbReference type="NCBI Taxonomy" id="932677"/>
    <lineage>
        <taxon>Bacteria</taxon>
        <taxon>Pseudomonadati</taxon>
        <taxon>Pseudomonadota</taxon>
        <taxon>Gammaproteobacteria</taxon>
        <taxon>Enterobacterales</taxon>
        <taxon>Erwiniaceae</taxon>
        <taxon>Pantoea</taxon>
    </lineage>
</organism>
<evidence type="ECO:0000313" key="10">
    <source>
        <dbReference type="EMBL" id="BAK13218.1"/>
    </source>
</evidence>
<name>A0A0H3L5M0_PANAA</name>
<dbReference type="GO" id="GO:0006281">
    <property type="term" value="P:DNA repair"/>
    <property type="evidence" value="ECO:0007669"/>
    <property type="project" value="UniProtKB-KW"/>
</dbReference>
<comment type="catalytic activity">
    <reaction evidence="6 7">
        <text>NAD(+) + (deoxyribonucleotide)n-3'-hydroxyl + 5'-phospho-(deoxyribonucleotide)m = (deoxyribonucleotide)n+m + AMP + beta-nicotinamide D-nucleotide.</text>
        <dbReference type="EC" id="6.5.1.2"/>
    </reaction>
</comment>
<dbReference type="Gene3D" id="3.30.470.30">
    <property type="entry name" value="DNA ligase/mRNA capping enzyme"/>
    <property type="match status" value="1"/>
</dbReference>
<keyword evidence="8" id="KW-0732">Signal</keyword>
<protein>
    <recommendedName>
        <fullName evidence="7">DNA ligase B</fullName>
        <ecNumber evidence="7">6.5.1.2</ecNumber>
    </recommendedName>
    <alternativeName>
        <fullName evidence="7">Polydeoxyribonucleotide synthase [NAD(+)] B</fullName>
    </alternativeName>
</protein>
<keyword evidence="3 7" id="KW-0227">DNA damage</keyword>
<feature type="domain" description="NAD-dependent DNA ligase N-terminal" evidence="9">
    <location>
        <begin position="30"/>
        <end position="428"/>
    </location>
</feature>
<evidence type="ECO:0000256" key="1">
    <source>
        <dbReference type="ARBA" id="ARBA00022598"/>
    </source>
</evidence>
<dbReference type="HAMAP" id="MF_01587">
    <property type="entry name" value="DNA_ligase_B"/>
    <property type="match status" value="1"/>
</dbReference>
<dbReference type="GO" id="GO:0006260">
    <property type="term" value="P:DNA replication"/>
    <property type="evidence" value="ECO:0007669"/>
    <property type="project" value="UniProtKB-KW"/>
</dbReference>
<dbReference type="InterPro" id="IPR012340">
    <property type="entry name" value="NA-bd_OB-fold"/>
</dbReference>
<evidence type="ECO:0000256" key="7">
    <source>
        <dbReference type="HAMAP-Rule" id="MF_01587"/>
    </source>
</evidence>
<feature type="active site" description="N6-AMP-lysine intermediate" evidence="7">
    <location>
        <position position="126"/>
    </location>
</feature>
<dbReference type="HOGENOM" id="CLU_489786_0_0_6"/>
<dbReference type="KEGG" id="paj:PAJ_3138"/>
<dbReference type="InterPro" id="IPR004150">
    <property type="entry name" value="NAD_DNA_ligase_OB"/>
</dbReference>
<dbReference type="Gene3D" id="2.40.50.140">
    <property type="entry name" value="Nucleic acid-binding proteins"/>
    <property type="match status" value="1"/>
</dbReference>
<proteinExistence type="inferred from homology"/>
<dbReference type="EMBL" id="AP012032">
    <property type="protein sequence ID" value="BAK13218.1"/>
    <property type="molecule type" value="Genomic_DNA"/>
</dbReference>
<dbReference type="InterPro" id="IPR020923">
    <property type="entry name" value="DNA_ligase_B"/>
</dbReference>
<evidence type="ECO:0000313" key="11">
    <source>
        <dbReference type="Proteomes" id="UP000006690"/>
    </source>
</evidence>
<dbReference type="InterPro" id="IPR013839">
    <property type="entry name" value="DNAligase_adenylation"/>
</dbReference>
<dbReference type="InterPro" id="IPR050326">
    <property type="entry name" value="NAD_dep_DNA_ligaseB"/>
</dbReference>
<dbReference type="SUPFAM" id="SSF50249">
    <property type="entry name" value="Nucleic acid-binding proteins"/>
    <property type="match status" value="1"/>
</dbReference>
<evidence type="ECO:0000256" key="2">
    <source>
        <dbReference type="ARBA" id="ARBA00022705"/>
    </source>
</evidence>
<evidence type="ECO:0000256" key="5">
    <source>
        <dbReference type="ARBA" id="ARBA00023204"/>
    </source>
</evidence>
<feature type="signal peptide" evidence="8">
    <location>
        <begin position="1"/>
        <end position="20"/>
    </location>
</feature>
<keyword evidence="2 7" id="KW-0235">DNA replication</keyword>
<dbReference type="Gene3D" id="1.10.150.20">
    <property type="entry name" value="5' to 3' exonuclease, C-terminal subdomain"/>
    <property type="match status" value="1"/>
</dbReference>
<sequence>MRGMFIVGLLLIFSTFSSLAALCPAWTSARAVSEIAHLQQQLRQWDKAYFQQGRSLVSDADYDSLQQRLNHWQRCFTQAADEYVPALPEDGTQWHPVAHTGVKKVRDKRALGYWMQARNDLWVQPKIDGVAVSLIYRQGKLVSLISRGDGLHGEQWLAKARHIPAIPSVIDSQQGSIVLQGELFLKMTGHQQAVDGGRNARARVAGAMMSQADSPLLAQLGIFIWSWPDGPASMPERLARLSSWGFDLASHWTQPVQDEEDAASWRERWFHAPLPFVTDGIVVHQAARPAGKYWQPGEGEWAIAWKYQPPEVSSEVRSVDFSIGRTGKVAVVLNIQPVQLDDKTVRRVNIGSLKRWREQDVIAGDQVTVSLAGQGIPRLERVIWRVAQRDYPEPPGSEHFTHLSCYTLTPDCHRQLLARLSWLSQKFVLNIPGVQRSTWQRLLDTGCITHLFSWLTITPEQIAAAAGISSERAQQIWHRFELTRQQPLRRWVNALGIALPQKALRALADKEWEPLLARDVQTWQALPGVGARRAERIAAQFQDAGLRKLITFLQQQSIPASSVFRVGIIEDGQAESKPQCQQAGKETEK</sequence>
<dbReference type="GO" id="GO:0003911">
    <property type="term" value="F:DNA ligase (NAD+) activity"/>
    <property type="evidence" value="ECO:0007669"/>
    <property type="project" value="UniProtKB-UniRule"/>
</dbReference>
<dbReference type="RefSeq" id="WP_014594912.1">
    <property type="nucleotide sequence ID" value="NC_017531.2"/>
</dbReference>
<evidence type="ECO:0000259" key="9">
    <source>
        <dbReference type="SMART" id="SM00532"/>
    </source>
</evidence>
<dbReference type="SUPFAM" id="SSF47781">
    <property type="entry name" value="RuvA domain 2-like"/>
    <property type="match status" value="1"/>
</dbReference>
<dbReference type="Pfam" id="PF01653">
    <property type="entry name" value="DNA_ligase_aden"/>
    <property type="match status" value="1"/>
</dbReference>
<dbReference type="NCBIfam" id="NF005987">
    <property type="entry name" value="PRK08097.1"/>
    <property type="match status" value="1"/>
</dbReference>
<dbReference type="EC" id="6.5.1.2" evidence="7"/>
<dbReference type="Pfam" id="PF03120">
    <property type="entry name" value="OB_DNA_ligase"/>
    <property type="match status" value="1"/>
</dbReference>
<dbReference type="AlphaFoldDB" id="A0A0H3L5M0"/>
<feature type="chain" id="PRO_5002614269" description="DNA ligase B" evidence="8">
    <location>
        <begin position="21"/>
        <end position="589"/>
    </location>
</feature>
<reference evidence="11" key="1">
    <citation type="journal article" date="2012" name="Appl. Microbiol. Biotechnol.">
        <title>The complete genome sequence of Pantoea ananatis AJ13355, an organism with great biotechnological potential.</title>
        <authorList>
            <person name="Hara Y."/>
            <person name="Kadotani N."/>
            <person name="Izui H."/>
            <person name="Katashkina J.I."/>
            <person name="Kuvaeva T.M."/>
            <person name="Andreeva I.G."/>
            <person name="Golubeva L.I."/>
            <person name="Malko D.B."/>
            <person name="Makeev V.J."/>
            <person name="Mashko S.V."/>
            <person name="Kozlov Y.I."/>
        </authorList>
    </citation>
    <scope>NUCLEOTIDE SEQUENCE [LARGE SCALE GENOMIC DNA]</scope>
    <source>
        <strain evidence="11">AJ13355</strain>
    </source>
</reference>
<evidence type="ECO:0000256" key="8">
    <source>
        <dbReference type="SAM" id="SignalP"/>
    </source>
</evidence>
<comment type="similarity">
    <text evidence="7">Belongs to the NAD-dependent DNA ligase family. LigB subfamily.</text>
</comment>
<evidence type="ECO:0000256" key="3">
    <source>
        <dbReference type="ARBA" id="ARBA00022763"/>
    </source>
</evidence>
<dbReference type="Gene3D" id="1.10.287.610">
    <property type="entry name" value="Helix hairpin bin"/>
    <property type="match status" value="1"/>
</dbReference>
<dbReference type="eggNOG" id="COG0272">
    <property type="taxonomic scope" value="Bacteria"/>
</dbReference>
<dbReference type="PATRIC" id="fig|932677.3.peg.3633"/>
<keyword evidence="1 7" id="KW-0436">Ligase</keyword>
<evidence type="ECO:0000256" key="6">
    <source>
        <dbReference type="ARBA" id="ARBA00034005"/>
    </source>
</evidence>
<accession>A0A0H3L5M0</accession>
<comment type="function">
    <text evidence="7">Catalyzes the formation of phosphodiester linkages between 5'-phosphoryl and 3'-hydroxyl groups in double-stranded DNA using NAD as a coenzyme and as the energy source for the reaction.</text>
</comment>
<dbReference type="SUPFAM" id="SSF56091">
    <property type="entry name" value="DNA ligase/mRNA capping enzyme, catalytic domain"/>
    <property type="match status" value="1"/>
</dbReference>
<dbReference type="Proteomes" id="UP000006690">
    <property type="component" value="Chromosome"/>
</dbReference>
<keyword evidence="5 7" id="KW-0234">DNA repair</keyword>
<keyword evidence="4 7" id="KW-0520">NAD</keyword>
<gene>
    <name evidence="10" type="primary">yicF</name>
    <name evidence="7" type="synonym">ligB</name>
    <name evidence="10" type="ordered locus">PAJ_3138</name>
</gene>
<dbReference type="PANTHER" id="PTHR47810:SF1">
    <property type="entry name" value="DNA LIGASE B"/>
    <property type="match status" value="1"/>
</dbReference>
<dbReference type="SMART" id="SM00532">
    <property type="entry name" value="LIGANc"/>
    <property type="match status" value="1"/>
</dbReference>
<evidence type="ECO:0000256" key="4">
    <source>
        <dbReference type="ARBA" id="ARBA00023027"/>
    </source>
</evidence>
<dbReference type="OrthoDB" id="9759736at2"/>
<dbReference type="InterPro" id="IPR013840">
    <property type="entry name" value="DNAligase_N"/>
</dbReference>